<name>A0A516GSL3_9FLAO</name>
<sequence>MEVYSDIKTYFLNAFDDITDYDNQFYIMPFGKDWIAHPDPDTKYYEPHKRDFFEIGIIAQHNKNMEIGEQVFDSMQNGLAIVSPFQTIKYGERASKLEDKDEGYVIYFKSTLLDRFNQPYEVQNEFPFFKMHTLPLYYLTELDFKELTVLAETLYQEAKANKVHSLDIIKALLLILLYKVKRITSNNEGIVTVNRYATIMSKFENAIQSSQNNFRSVNEYASQLNISPIYLTECVKKTTGKSAQKIIIDYKVLHAKTLLNKQNLTNAEIAEVLGFNEVANFNQFFKRNVGITATQFRKQTNI</sequence>
<protein>
    <submittedName>
        <fullName evidence="5">AraC family transcriptional regulator</fullName>
    </submittedName>
</protein>
<dbReference type="SMART" id="SM00342">
    <property type="entry name" value="HTH_ARAC"/>
    <property type="match status" value="1"/>
</dbReference>
<keyword evidence="2" id="KW-0238">DNA-binding</keyword>
<dbReference type="InterPro" id="IPR009057">
    <property type="entry name" value="Homeodomain-like_sf"/>
</dbReference>
<dbReference type="KEGG" id="fop:FNB79_11250"/>
<evidence type="ECO:0000256" key="3">
    <source>
        <dbReference type="ARBA" id="ARBA00023163"/>
    </source>
</evidence>
<reference evidence="5 6" key="1">
    <citation type="submission" date="2019-07" db="EMBL/GenBank/DDBJ databases">
        <title>Genome sequencing for Formosa sp. PS13.</title>
        <authorList>
            <person name="Park S.-J."/>
        </authorList>
    </citation>
    <scope>NUCLEOTIDE SEQUENCE [LARGE SCALE GENOMIC DNA]</scope>
    <source>
        <strain evidence="5 6">PS13</strain>
    </source>
</reference>
<dbReference type="PANTHER" id="PTHR43280:SF32">
    <property type="entry name" value="TRANSCRIPTIONAL REGULATORY PROTEIN"/>
    <property type="match status" value="1"/>
</dbReference>
<keyword evidence="1" id="KW-0805">Transcription regulation</keyword>
<accession>A0A516GSL3</accession>
<proteinExistence type="predicted"/>
<dbReference type="GO" id="GO:0043565">
    <property type="term" value="F:sequence-specific DNA binding"/>
    <property type="evidence" value="ECO:0007669"/>
    <property type="project" value="InterPro"/>
</dbReference>
<dbReference type="PROSITE" id="PS01124">
    <property type="entry name" value="HTH_ARAC_FAMILY_2"/>
    <property type="match status" value="1"/>
</dbReference>
<dbReference type="GO" id="GO:0003700">
    <property type="term" value="F:DNA-binding transcription factor activity"/>
    <property type="evidence" value="ECO:0007669"/>
    <property type="project" value="InterPro"/>
</dbReference>
<dbReference type="PANTHER" id="PTHR43280">
    <property type="entry name" value="ARAC-FAMILY TRANSCRIPTIONAL REGULATOR"/>
    <property type="match status" value="1"/>
</dbReference>
<dbReference type="Proteomes" id="UP000319209">
    <property type="component" value="Chromosome"/>
</dbReference>
<evidence type="ECO:0000256" key="2">
    <source>
        <dbReference type="ARBA" id="ARBA00023125"/>
    </source>
</evidence>
<dbReference type="AlphaFoldDB" id="A0A516GSL3"/>
<keyword evidence="6" id="KW-1185">Reference proteome</keyword>
<keyword evidence="3" id="KW-0804">Transcription</keyword>
<evidence type="ECO:0000259" key="4">
    <source>
        <dbReference type="PROSITE" id="PS01124"/>
    </source>
</evidence>
<dbReference type="Gene3D" id="1.10.10.60">
    <property type="entry name" value="Homeodomain-like"/>
    <property type="match status" value="1"/>
</dbReference>
<gene>
    <name evidence="5" type="ORF">FNB79_11250</name>
</gene>
<dbReference type="SUPFAM" id="SSF46689">
    <property type="entry name" value="Homeodomain-like"/>
    <property type="match status" value="1"/>
</dbReference>
<dbReference type="RefSeq" id="WP_143381401.1">
    <property type="nucleotide sequence ID" value="NZ_CP041637.1"/>
</dbReference>
<dbReference type="OrthoDB" id="629929at2"/>
<feature type="domain" description="HTH araC/xylS-type" evidence="4">
    <location>
        <begin position="197"/>
        <end position="299"/>
    </location>
</feature>
<evidence type="ECO:0000313" key="6">
    <source>
        <dbReference type="Proteomes" id="UP000319209"/>
    </source>
</evidence>
<evidence type="ECO:0000313" key="5">
    <source>
        <dbReference type="EMBL" id="QDO94517.1"/>
    </source>
</evidence>
<evidence type="ECO:0000256" key="1">
    <source>
        <dbReference type="ARBA" id="ARBA00023015"/>
    </source>
</evidence>
<dbReference type="EMBL" id="CP041637">
    <property type="protein sequence ID" value="QDO94517.1"/>
    <property type="molecule type" value="Genomic_DNA"/>
</dbReference>
<dbReference type="InterPro" id="IPR018060">
    <property type="entry name" value="HTH_AraC"/>
</dbReference>
<organism evidence="5 6">
    <name type="scientific">Formosa sediminum</name>
    <dbReference type="NCBI Taxonomy" id="2594004"/>
    <lineage>
        <taxon>Bacteria</taxon>
        <taxon>Pseudomonadati</taxon>
        <taxon>Bacteroidota</taxon>
        <taxon>Flavobacteriia</taxon>
        <taxon>Flavobacteriales</taxon>
        <taxon>Flavobacteriaceae</taxon>
        <taxon>Formosa</taxon>
    </lineage>
</organism>
<dbReference type="Pfam" id="PF12833">
    <property type="entry name" value="HTH_18"/>
    <property type="match status" value="1"/>
</dbReference>